<dbReference type="EMBL" id="JAPMOS010000001">
    <property type="protein sequence ID" value="KAJ4463075.1"/>
    <property type="molecule type" value="Genomic_DNA"/>
</dbReference>
<accession>A0ABQ8UVF4</accession>
<keyword evidence="7" id="KW-0969">Cilium</keyword>
<comment type="function">
    <text evidence="1">May be involved in spermatogenesis.</text>
</comment>
<evidence type="ECO:0000256" key="2">
    <source>
        <dbReference type="ARBA" id="ARBA00004123"/>
    </source>
</evidence>
<dbReference type="PANTHER" id="PTHR33588">
    <property type="entry name" value="CILIA- AND FLAGELLA-ASSOCIATED PROTEIN 299"/>
    <property type="match status" value="1"/>
</dbReference>
<keyword evidence="7" id="KW-0966">Cell projection</keyword>
<organism evidence="7 8">
    <name type="scientific">Paratrimastix pyriformis</name>
    <dbReference type="NCBI Taxonomy" id="342808"/>
    <lineage>
        <taxon>Eukaryota</taxon>
        <taxon>Metamonada</taxon>
        <taxon>Preaxostyla</taxon>
        <taxon>Paratrimastigidae</taxon>
        <taxon>Paratrimastix</taxon>
    </lineage>
</organism>
<comment type="caution">
    <text evidence="7">The sequence shown here is derived from an EMBL/GenBank/DDBJ whole genome shotgun (WGS) entry which is preliminary data.</text>
</comment>
<reference evidence="7" key="1">
    <citation type="journal article" date="2022" name="bioRxiv">
        <title>Genomics of Preaxostyla Flagellates Illuminates Evolutionary Transitions and the Path Towards Mitochondrial Loss.</title>
        <authorList>
            <person name="Novak L.V.F."/>
            <person name="Treitli S.C."/>
            <person name="Pyrih J."/>
            <person name="Halakuc P."/>
            <person name="Pipaliya S.V."/>
            <person name="Vacek V."/>
            <person name="Brzon O."/>
            <person name="Soukal P."/>
            <person name="Eme L."/>
            <person name="Dacks J.B."/>
            <person name="Karnkowska A."/>
            <person name="Elias M."/>
            <person name="Hampl V."/>
        </authorList>
    </citation>
    <scope>NUCLEOTIDE SEQUENCE</scope>
    <source>
        <strain evidence="7">RCP-MX</strain>
    </source>
</reference>
<keyword evidence="6" id="KW-0539">Nucleus</keyword>
<evidence type="ECO:0000256" key="6">
    <source>
        <dbReference type="ARBA" id="ARBA00023242"/>
    </source>
</evidence>
<evidence type="ECO:0000313" key="8">
    <source>
        <dbReference type="Proteomes" id="UP001141327"/>
    </source>
</evidence>
<evidence type="ECO:0000256" key="5">
    <source>
        <dbReference type="ARBA" id="ARBA00022490"/>
    </source>
</evidence>
<comment type="subcellular location">
    <subcellularLocation>
        <location evidence="3">Cytoplasm</location>
    </subcellularLocation>
    <subcellularLocation>
        <location evidence="2">Nucleus</location>
    </subcellularLocation>
</comment>
<name>A0ABQ8UVF4_9EUKA</name>
<keyword evidence="5" id="KW-0963">Cytoplasm</keyword>
<dbReference type="PANTHER" id="PTHR33588:SF1">
    <property type="entry name" value="CILIA- AND FLAGELLA-ASSOCIATED PROTEIN 299"/>
    <property type="match status" value="1"/>
</dbReference>
<keyword evidence="7" id="KW-0282">Flagellum</keyword>
<protein>
    <recommendedName>
        <fullName evidence="4">Cilia- and flagella-associated protein 299</fullName>
    </recommendedName>
</protein>
<evidence type="ECO:0000256" key="4">
    <source>
        <dbReference type="ARBA" id="ARBA00021436"/>
    </source>
</evidence>
<evidence type="ECO:0000313" key="7">
    <source>
        <dbReference type="EMBL" id="KAJ4463075.1"/>
    </source>
</evidence>
<gene>
    <name evidence="7" type="ORF">PAPYR_331</name>
</gene>
<dbReference type="Pfam" id="PF14713">
    <property type="entry name" value="DUF4464"/>
    <property type="match status" value="1"/>
</dbReference>
<proteinExistence type="predicted"/>
<dbReference type="InterPro" id="IPR027887">
    <property type="entry name" value="DUF4464"/>
</dbReference>
<keyword evidence="8" id="KW-1185">Reference proteome</keyword>
<evidence type="ECO:0000256" key="3">
    <source>
        <dbReference type="ARBA" id="ARBA00004496"/>
    </source>
</evidence>
<dbReference type="Proteomes" id="UP001141327">
    <property type="component" value="Unassembled WGS sequence"/>
</dbReference>
<sequence length="240" mass="28097">METQSHAMELVSNSLHDGIAMKYDTYEKYLDDLIKPIDLFYLEDQDVARELVEIGWRGQGDTLKREDFEARKQKAEMFKQAKSMTQQQTLCSEGVDLANFPFRQHLARIEKPVRDGRLAVIIFIRHVNSRGQEISGYIDYGHRLKRFRAYFTGERLLLPKPSDLSYYNWETQTLKSNATSNFEVIADNVAGLHFKNKRDRKLINVDPRAENPGDKSKRIDLPDDSYHQVVIFEHETRRKN</sequence>
<evidence type="ECO:0000256" key="1">
    <source>
        <dbReference type="ARBA" id="ARBA00003056"/>
    </source>
</evidence>